<feature type="non-terminal residue" evidence="1">
    <location>
        <position position="1"/>
    </location>
</feature>
<sequence>KFWRFCSTFEAARTGFGGGGRTFFQILEILFYFWFRAPQF</sequence>
<organism evidence="1 2">
    <name type="scientific">Ligilactobacillus ruminis ATCC 25644</name>
    <dbReference type="NCBI Taxonomy" id="525362"/>
    <lineage>
        <taxon>Bacteria</taxon>
        <taxon>Bacillati</taxon>
        <taxon>Bacillota</taxon>
        <taxon>Bacilli</taxon>
        <taxon>Lactobacillales</taxon>
        <taxon>Lactobacillaceae</taxon>
        <taxon>Ligilactobacillus</taxon>
    </lineage>
</organism>
<evidence type="ECO:0000313" key="2">
    <source>
        <dbReference type="Proteomes" id="UP000004099"/>
    </source>
</evidence>
<comment type="caution">
    <text evidence="1">The sequence shown here is derived from an EMBL/GenBank/DDBJ whole genome shotgun (WGS) entry which is preliminary data.</text>
</comment>
<protein>
    <submittedName>
        <fullName evidence="1">Uncharacterized protein</fullName>
    </submittedName>
</protein>
<dbReference type="AlphaFoldDB" id="E7FT67"/>
<dbReference type="EMBL" id="ACGS02000051">
    <property type="protein sequence ID" value="EFZ33758.1"/>
    <property type="molecule type" value="Genomic_DNA"/>
</dbReference>
<evidence type="ECO:0000313" key="1">
    <source>
        <dbReference type="EMBL" id="EFZ33758.1"/>
    </source>
</evidence>
<dbReference type="HOGENOM" id="CLU_3281372_0_0_9"/>
<dbReference type="Proteomes" id="UP000004099">
    <property type="component" value="Unassembled WGS sequence"/>
</dbReference>
<proteinExistence type="predicted"/>
<gene>
    <name evidence="1" type="ORF">HMPREF0542_12095</name>
</gene>
<accession>E7FT67</accession>
<name>E7FT67_9LACO</name>
<reference evidence="1 2" key="1">
    <citation type="submission" date="2011-01" db="EMBL/GenBank/DDBJ databases">
        <authorList>
            <person name="Muzny D."/>
            <person name="Qin X."/>
            <person name="Buhay C."/>
            <person name="Dugan-Rocha S."/>
            <person name="Ding Y."/>
            <person name="Chen G."/>
            <person name="Hawes A."/>
            <person name="Holder M."/>
            <person name="Jhangiani S."/>
            <person name="Johnson A."/>
            <person name="Khan Z."/>
            <person name="Li Z."/>
            <person name="Liu W."/>
            <person name="Liu X."/>
            <person name="Perez L."/>
            <person name="Shen H."/>
            <person name="Wang Q."/>
            <person name="Watt J."/>
            <person name="Xi L."/>
            <person name="Xin Y."/>
            <person name="Zhou J."/>
            <person name="Deng J."/>
            <person name="Jiang H."/>
            <person name="Liu Y."/>
            <person name="Qu J."/>
            <person name="Song X.-Z."/>
            <person name="Zhang L."/>
            <person name="Villasana D."/>
            <person name="Johnson A."/>
            <person name="Liu J."/>
            <person name="Liyanage D."/>
            <person name="Lorensuhewa L."/>
            <person name="Robinson T."/>
            <person name="Song A."/>
            <person name="Song B.-B."/>
            <person name="Dinh H."/>
            <person name="Thornton R."/>
            <person name="Coyle M."/>
            <person name="Francisco L."/>
            <person name="Jackson L."/>
            <person name="Javaid M."/>
            <person name="Korchina V."/>
            <person name="Kovar C."/>
            <person name="Mata R."/>
            <person name="Mathew T."/>
            <person name="Ngo R."/>
            <person name="Nguyen L."/>
            <person name="Nguyen N."/>
            <person name="Okwuonu G."/>
            <person name="Ongeri F."/>
            <person name="Pham C."/>
            <person name="Simmons D."/>
            <person name="Wilczek-Boney K."/>
            <person name="Hale W."/>
            <person name="Jakkamsetti A."/>
            <person name="Pham P."/>
            <person name="Ruth R."/>
            <person name="San Lucas F."/>
            <person name="Warren J."/>
            <person name="Zhang J."/>
            <person name="Zhao Z."/>
            <person name="Zhou C."/>
            <person name="Zhu D."/>
            <person name="Lee S."/>
            <person name="Bess C."/>
            <person name="Blankenburg K."/>
            <person name="Forbes L."/>
            <person name="Fu Q."/>
            <person name="Gubbala S."/>
            <person name="Hirani K."/>
            <person name="Jayaseelan J.C."/>
            <person name="Lara F."/>
            <person name="Munidasa M."/>
            <person name="Palculict T."/>
            <person name="Patil S."/>
            <person name="Pu L.-L."/>
            <person name="Saada N."/>
            <person name="Tang L."/>
            <person name="Weissenberger G."/>
            <person name="Zhu Y."/>
            <person name="Hemphill L."/>
            <person name="Shang Y."/>
            <person name="Youmans B."/>
            <person name="Ayvaz T."/>
            <person name="Ross M."/>
            <person name="Santibanez J."/>
            <person name="Aqrawi P."/>
            <person name="Gross S."/>
            <person name="Joshi V."/>
            <person name="Fowler G."/>
            <person name="Nazareth L."/>
            <person name="Reid J."/>
            <person name="Worley K."/>
            <person name="Petrosino J."/>
            <person name="Highlander S."/>
            <person name="Gibbs R."/>
        </authorList>
    </citation>
    <scope>NUCLEOTIDE SEQUENCE [LARGE SCALE GENOMIC DNA]</scope>
    <source>
        <strain evidence="1 2">ATCC 25644</strain>
    </source>
</reference>